<comment type="similarity">
    <text evidence="2">Belongs to the major facilitator superfamily. MFSD6 family.</text>
</comment>
<dbReference type="Pfam" id="PF12832">
    <property type="entry name" value="MFS_1_like"/>
    <property type="match status" value="1"/>
</dbReference>
<name>A0AAV2Q4G9_MEGNR</name>
<dbReference type="InterPro" id="IPR036259">
    <property type="entry name" value="MFS_trans_sf"/>
</dbReference>
<feature type="transmembrane region" description="Helical" evidence="6">
    <location>
        <begin position="148"/>
        <end position="165"/>
    </location>
</feature>
<feature type="transmembrane region" description="Helical" evidence="6">
    <location>
        <begin position="6"/>
        <end position="31"/>
    </location>
</feature>
<feature type="transmembrane region" description="Helical" evidence="6">
    <location>
        <begin position="52"/>
        <end position="71"/>
    </location>
</feature>
<dbReference type="InterPro" id="IPR051717">
    <property type="entry name" value="MFS_MFSD6"/>
</dbReference>
<dbReference type="SUPFAM" id="SSF103473">
    <property type="entry name" value="MFS general substrate transporter"/>
    <property type="match status" value="1"/>
</dbReference>
<proteinExistence type="inferred from homology"/>
<evidence type="ECO:0000313" key="9">
    <source>
        <dbReference type="Proteomes" id="UP001497623"/>
    </source>
</evidence>
<evidence type="ECO:0000256" key="3">
    <source>
        <dbReference type="ARBA" id="ARBA00022692"/>
    </source>
</evidence>
<dbReference type="PANTHER" id="PTHR16172">
    <property type="entry name" value="MAJOR FACILITATOR SUPERFAMILY DOMAIN-CONTAINING PROTEIN 6-LIKE"/>
    <property type="match status" value="1"/>
</dbReference>
<dbReference type="PANTHER" id="PTHR16172:SF41">
    <property type="entry name" value="MAJOR FACILITATOR SUPERFAMILY DOMAIN-CONTAINING PROTEIN 6-LIKE"/>
    <property type="match status" value="1"/>
</dbReference>
<accession>A0AAV2Q4G9</accession>
<reference evidence="8 9" key="1">
    <citation type="submission" date="2024-05" db="EMBL/GenBank/DDBJ databases">
        <authorList>
            <person name="Wallberg A."/>
        </authorList>
    </citation>
    <scope>NUCLEOTIDE SEQUENCE [LARGE SCALE GENOMIC DNA]</scope>
</reference>
<dbReference type="EMBL" id="CAXKWB010003816">
    <property type="protein sequence ID" value="CAL4070473.1"/>
    <property type="molecule type" value="Genomic_DNA"/>
</dbReference>
<feature type="transmembrane region" description="Helical" evidence="6">
    <location>
        <begin position="83"/>
        <end position="102"/>
    </location>
</feature>
<protein>
    <recommendedName>
        <fullName evidence="7">Major facilitator superfamily associated domain-containing protein</fullName>
    </recommendedName>
</protein>
<evidence type="ECO:0000256" key="6">
    <source>
        <dbReference type="SAM" id="Phobius"/>
    </source>
</evidence>
<sequence>GHQEYMSAFLLGDLFVIGAVIGASFITINVVDKTDNIMRDLKVLVSKFEIDVYFVMILILGSLWGYIENYLFVFLKELDAPNYMLGLTLTVGMFAGIPFLFLADPIVAKLGRPLIFMMSFFTYAIRMFGYSFLTNPWWCFPFELLEVVSYQLMWVAALTYCPLLAPKGLLATMTGLAGSVHYSVGRGMGAFMGGF</sequence>
<evidence type="ECO:0000256" key="1">
    <source>
        <dbReference type="ARBA" id="ARBA00004141"/>
    </source>
</evidence>
<feature type="transmembrane region" description="Helical" evidence="6">
    <location>
        <begin position="114"/>
        <end position="133"/>
    </location>
</feature>
<dbReference type="Gene3D" id="1.20.1250.20">
    <property type="entry name" value="MFS general substrate transporter like domains"/>
    <property type="match status" value="1"/>
</dbReference>
<keyword evidence="9" id="KW-1185">Reference proteome</keyword>
<feature type="non-terminal residue" evidence="8">
    <location>
        <position position="1"/>
    </location>
</feature>
<comment type="caution">
    <text evidence="8">The sequence shown here is derived from an EMBL/GenBank/DDBJ whole genome shotgun (WGS) entry which is preliminary data.</text>
</comment>
<evidence type="ECO:0000256" key="2">
    <source>
        <dbReference type="ARBA" id="ARBA00005241"/>
    </source>
</evidence>
<evidence type="ECO:0000259" key="7">
    <source>
        <dbReference type="Pfam" id="PF12832"/>
    </source>
</evidence>
<feature type="domain" description="Major facilitator superfamily associated" evidence="7">
    <location>
        <begin position="35"/>
        <end position="195"/>
    </location>
</feature>
<organism evidence="8 9">
    <name type="scientific">Meganyctiphanes norvegica</name>
    <name type="common">Northern krill</name>
    <name type="synonym">Thysanopoda norvegica</name>
    <dbReference type="NCBI Taxonomy" id="48144"/>
    <lineage>
        <taxon>Eukaryota</taxon>
        <taxon>Metazoa</taxon>
        <taxon>Ecdysozoa</taxon>
        <taxon>Arthropoda</taxon>
        <taxon>Crustacea</taxon>
        <taxon>Multicrustacea</taxon>
        <taxon>Malacostraca</taxon>
        <taxon>Eumalacostraca</taxon>
        <taxon>Eucarida</taxon>
        <taxon>Euphausiacea</taxon>
        <taxon>Euphausiidae</taxon>
        <taxon>Meganyctiphanes</taxon>
    </lineage>
</organism>
<dbReference type="InterPro" id="IPR024989">
    <property type="entry name" value="MFS_assoc_dom"/>
</dbReference>
<dbReference type="AlphaFoldDB" id="A0AAV2Q4G9"/>
<keyword evidence="3 6" id="KW-0812">Transmembrane</keyword>
<dbReference type="GO" id="GO:0016020">
    <property type="term" value="C:membrane"/>
    <property type="evidence" value="ECO:0007669"/>
    <property type="project" value="UniProtKB-SubCell"/>
</dbReference>
<evidence type="ECO:0000256" key="5">
    <source>
        <dbReference type="ARBA" id="ARBA00023136"/>
    </source>
</evidence>
<evidence type="ECO:0000256" key="4">
    <source>
        <dbReference type="ARBA" id="ARBA00022989"/>
    </source>
</evidence>
<dbReference type="Proteomes" id="UP001497623">
    <property type="component" value="Unassembled WGS sequence"/>
</dbReference>
<evidence type="ECO:0000313" key="8">
    <source>
        <dbReference type="EMBL" id="CAL4070473.1"/>
    </source>
</evidence>
<gene>
    <name evidence="8" type="ORF">MNOR_LOCUS8277</name>
</gene>
<comment type="subcellular location">
    <subcellularLocation>
        <location evidence="1">Membrane</location>
        <topology evidence="1">Multi-pass membrane protein</topology>
    </subcellularLocation>
</comment>
<keyword evidence="4 6" id="KW-1133">Transmembrane helix</keyword>
<keyword evidence="5 6" id="KW-0472">Membrane</keyword>